<gene>
    <name evidence="1" type="ORF">BTMF_LOCUS10133</name>
</gene>
<keyword evidence="2" id="KW-1185">Reference proteome</keyword>
<evidence type="ECO:0000313" key="2">
    <source>
        <dbReference type="Proteomes" id="UP000280834"/>
    </source>
</evidence>
<dbReference type="EMBL" id="UZAG01017381">
    <property type="protein sequence ID" value="VDO34432.1"/>
    <property type="molecule type" value="Genomic_DNA"/>
</dbReference>
<accession>A0A3P7XZS7</accession>
<sequence length="60" mass="7050">MSANKFFFTQIYDQMVVTALHNSYQDTSEIFPLPDLVQQIPYKIKAKKNIVLEITQHYLS</sequence>
<name>A0A3P7XZS7_9BILA</name>
<proteinExistence type="predicted"/>
<evidence type="ECO:0000313" key="1">
    <source>
        <dbReference type="EMBL" id="VDO34432.1"/>
    </source>
</evidence>
<organism evidence="1 2">
    <name type="scientific">Brugia timori</name>
    <dbReference type="NCBI Taxonomy" id="42155"/>
    <lineage>
        <taxon>Eukaryota</taxon>
        <taxon>Metazoa</taxon>
        <taxon>Ecdysozoa</taxon>
        <taxon>Nematoda</taxon>
        <taxon>Chromadorea</taxon>
        <taxon>Rhabditida</taxon>
        <taxon>Spirurina</taxon>
        <taxon>Spiruromorpha</taxon>
        <taxon>Filarioidea</taxon>
        <taxon>Onchocercidae</taxon>
        <taxon>Brugia</taxon>
    </lineage>
</organism>
<reference evidence="1 2" key="1">
    <citation type="submission" date="2018-11" db="EMBL/GenBank/DDBJ databases">
        <authorList>
            <consortium name="Pathogen Informatics"/>
        </authorList>
    </citation>
    <scope>NUCLEOTIDE SEQUENCE [LARGE SCALE GENOMIC DNA]</scope>
</reference>
<dbReference type="AlphaFoldDB" id="A0A3P7XZS7"/>
<dbReference type="Proteomes" id="UP000280834">
    <property type="component" value="Unassembled WGS sequence"/>
</dbReference>
<protein>
    <submittedName>
        <fullName evidence="1">Uncharacterized protein</fullName>
    </submittedName>
</protein>